<reference evidence="1 2" key="1">
    <citation type="journal article" date="2010" name="Cell">
        <title>The genome of Naegleria gruberi illuminates early eukaryotic versatility.</title>
        <authorList>
            <person name="Fritz-Laylin L.K."/>
            <person name="Prochnik S.E."/>
            <person name="Ginger M.L."/>
            <person name="Dacks J.B."/>
            <person name="Carpenter M.L."/>
            <person name="Field M.C."/>
            <person name="Kuo A."/>
            <person name="Paredez A."/>
            <person name="Chapman J."/>
            <person name="Pham J."/>
            <person name="Shu S."/>
            <person name="Neupane R."/>
            <person name="Cipriano M."/>
            <person name="Mancuso J."/>
            <person name="Tu H."/>
            <person name="Salamov A."/>
            <person name="Lindquist E."/>
            <person name="Shapiro H."/>
            <person name="Lucas S."/>
            <person name="Grigoriev I.V."/>
            <person name="Cande W.Z."/>
            <person name="Fulton C."/>
            <person name="Rokhsar D.S."/>
            <person name="Dawson S.C."/>
        </authorList>
    </citation>
    <scope>NUCLEOTIDE SEQUENCE [LARGE SCALE GENOMIC DNA]</scope>
    <source>
        <strain evidence="1 2">NEG-M</strain>
    </source>
</reference>
<protein>
    <submittedName>
        <fullName evidence="1">Uncharacterized protein</fullName>
    </submittedName>
</protein>
<dbReference type="AlphaFoldDB" id="D2V3V0"/>
<dbReference type="InParanoid" id="D2V3V0"/>
<proteinExistence type="predicted"/>
<name>D2V3V0_NAEGR</name>
<dbReference type="RefSeq" id="XP_002681164.1">
    <property type="nucleotide sequence ID" value="XM_002681118.1"/>
</dbReference>
<dbReference type="VEuPathDB" id="AmoebaDB:NAEGRDRAFT_57039"/>
<sequence length="216" mass="25188">MHNTYSTNTSLTDDNKAPNCKSIGYSKQVEKNTTMGNKQPTKTKRYFNDFTIDSIQIESRNDQKPTQNTVLFDLHDQLKVIPRRNQKPAIPMNPIPISQVSSVEDQQWKQCVAQYYLSTRYEFPKKKKSIPKKPIEQKTRIHARNPKPESENASLGLKEVEDELKTQILKFQLDQFKFPSKEKKTKLISNIKKRHCKEYDHSFDDFLSMSSSNSIN</sequence>
<dbReference type="EMBL" id="GG738851">
    <property type="protein sequence ID" value="EFC48420.1"/>
    <property type="molecule type" value="Genomic_DNA"/>
</dbReference>
<gene>
    <name evidence="1" type="ORF">NAEGRDRAFT_57039</name>
</gene>
<accession>D2V3V0</accession>
<dbReference type="GeneID" id="8848350"/>
<organism evidence="2">
    <name type="scientific">Naegleria gruberi</name>
    <name type="common">Amoeba</name>
    <dbReference type="NCBI Taxonomy" id="5762"/>
    <lineage>
        <taxon>Eukaryota</taxon>
        <taxon>Discoba</taxon>
        <taxon>Heterolobosea</taxon>
        <taxon>Tetramitia</taxon>
        <taxon>Eutetramitia</taxon>
        <taxon>Vahlkampfiidae</taxon>
        <taxon>Naegleria</taxon>
    </lineage>
</organism>
<evidence type="ECO:0000313" key="2">
    <source>
        <dbReference type="Proteomes" id="UP000006671"/>
    </source>
</evidence>
<keyword evidence="2" id="KW-1185">Reference proteome</keyword>
<evidence type="ECO:0000313" key="1">
    <source>
        <dbReference type="EMBL" id="EFC48420.1"/>
    </source>
</evidence>
<dbReference type="Proteomes" id="UP000006671">
    <property type="component" value="Unassembled WGS sequence"/>
</dbReference>
<dbReference type="KEGG" id="ngr:NAEGRDRAFT_57039"/>